<feature type="region of interest" description="Disordered" evidence="1">
    <location>
        <begin position="1"/>
        <end position="82"/>
    </location>
</feature>
<feature type="compositionally biased region" description="Basic and acidic residues" evidence="1">
    <location>
        <begin position="35"/>
        <end position="82"/>
    </location>
</feature>
<reference evidence="3" key="1">
    <citation type="submission" date="2013-01" db="EMBL/GenBank/DDBJ databases">
        <title>Draft Genome Sequence of a Mulberry Tree, Morus notabilis C.K. Schneid.</title>
        <authorList>
            <person name="He N."/>
            <person name="Zhao S."/>
        </authorList>
    </citation>
    <scope>NUCLEOTIDE SEQUENCE</scope>
</reference>
<protein>
    <submittedName>
        <fullName evidence="2">Uncharacterized protein</fullName>
    </submittedName>
</protein>
<evidence type="ECO:0000313" key="2">
    <source>
        <dbReference type="EMBL" id="EXC30694.1"/>
    </source>
</evidence>
<evidence type="ECO:0000313" key="3">
    <source>
        <dbReference type="Proteomes" id="UP000030645"/>
    </source>
</evidence>
<organism evidence="2 3">
    <name type="scientific">Morus notabilis</name>
    <dbReference type="NCBI Taxonomy" id="981085"/>
    <lineage>
        <taxon>Eukaryota</taxon>
        <taxon>Viridiplantae</taxon>
        <taxon>Streptophyta</taxon>
        <taxon>Embryophyta</taxon>
        <taxon>Tracheophyta</taxon>
        <taxon>Spermatophyta</taxon>
        <taxon>Magnoliopsida</taxon>
        <taxon>eudicotyledons</taxon>
        <taxon>Gunneridae</taxon>
        <taxon>Pentapetalae</taxon>
        <taxon>rosids</taxon>
        <taxon>fabids</taxon>
        <taxon>Rosales</taxon>
        <taxon>Moraceae</taxon>
        <taxon>Moreae</taxon>
        <taxon>Morus</taxon>
    </lineage>
</organism>
<dbReference type="EMBL" id="KE346217">
    <property type="protein sequence ID" value="EXC30694.1"/>
    <property type="molecule type" value="Genomic_DNA"/>
</dbReference>
<dbReference type="Proteomes" id="UP000030645">
    <property type="component" value="Unassembled WGS sequence"/>
</dbReference>
<proteinExistence type="predicted"/>
<evidence type="ECO:0000256" key="1">
    <source>
        <dbReference type="SAM" id="MobiDB-lite"/>
    </source>
</evidence>
<dbReference type="AlphaFoldDB" id="W9SHU4"/>
<gene>
    <name evidence="2" type="ORF">L484_027869</name>
</gene>
<keyword evidence="3" id="KW-1185">Reference proteome</keyword>
<accession>W9SHU4</accession>
<sequence>MRVYRRKDGGENENEKRNRPLPNMERAYKPSPKLGPEDGKCRACERRAWPRHRDWKQRSTTDKAREREREREQSRIERNLSV</sequence>
<name>W9SHU4_9ROSA</name>
<feature type="compositionally biased region" description="Basic and acidic residues" evidence="1">
    <location>
        <begin position="1"/>
        <end position="18"/>
    </location>
</feature>